<name>A0A2V2N8W5_9EURY</name>
<gene>
    <name evidence="1" type="ORF">DLD82_07280</name>
</gene>
<protein>
    <submittedName>
        <fullName evidence="1">Uncharacterized protein</fullName>
    </submittedName>
</protein>
<dbReference type="AlphaFoldDB" id="A0A2V2N8W5"/>
<organism evidence="1 2">
    <name type="scientific">Methanospirillum stamsii</name>
    <dbReference type="NCBI Taxonomy" id="1277351"/>
    <lineage>
        <taxon>Archaea</taxon>
        <taxon>Methanobacteriati</taxon>
        <taxon>Methanobacteriota</taxon>
        <taxon>Stenosarchaea group</taxon>
        <taxon>Methanomicrobia</taxon>
        <taxon>Methanomicrobiales</taxon>
        <taxon>Methanospirillaceae</taxon>
        <taxon>Methanospirillum</taxon>
    </lineage>
</organism>
<evidence type="ECO:0000313" key="2">
    <source>
        <dbReference type="Proteomes" id="UP000245934"/>
    </source>
</evidence>
<reference evidence="1 2" key="1">
    <citation type="submission" date="2018-05" db="EMBL/GenBank/DDBJ databases">
        <title>Draft genome of Methanospirillum stamsii Pt1.</title>
        <authorList>
            <person name="Dueholm M.S."/>
            <person name="Nielsen P.H."/>
            <person name="Bakmann L.F."/>
            <person name="Otzen D.E."/>
        </authorList>
    </citation>
    <scope>NUCLEOTIDE SEQUENCE [LARGE SCALE GENOMIC DNA]</scope>
    <source>
        <strain evidence="1 2">Pt1</strain>
    </source>
</reference>
<dbReference type="Proteomes" id="UP000245934">
    <property type="component" value="Unassembled WGS sequence"/>
</dbReference>
<sequence length="245" mass="27372">MPVFAFELDTIDFIYDSGATSSFITPSGLKFTHFWMVGALTSCSSSKKGTIIRIADPTGVITLHMKYQSNGMNVDPSDLDPPLFLSITGYGEKNPDQNEKLIRWTIETSRIVTRQERDLWILSAADTLTKRLQETNTAIQTGNGTKSIQSALSHYHVRQEYLKKIAELTKKALEVIKEPGPAVEPAELILSIIKEYSGPKGINTDDIYRYTRKAGLSDEQVKETIHSLVAEDEVYQPSPGYIKLL</sequence>
<accession>A0A2V2N8W5</accession>
<keyword evidence="2" id="KW-1185">Reference proteome</keyword>
<dbReference type="Gene3D" id="1.10.10.10">
    <property type="entry name" value="Winged helix-like DNA-binding domain superfamily/Winged helix DNA-binding domain"/>
    <property type="match status" value="1"/>
</dbReference>
<dbReference type="EMBL" id="QGMZ01000014">
    <property type="protein sequence ID" value="PWR75015.1"/>
    <property type="molecule type" value="Genomic_DNA"/>
</dbReference>
<dbReference type="InterPro" id="IPR036388">
    <property type="entry name" value="WH-like_DNA-bd_sf"/>
</dbReference>
<comment type="caution">
    <text evidence="1">The sequence shown here is derived from an EMBL/GenBank/DDBJ whole genome shotgun (WGS) entry which is preliminary data.</text>
</comment>
<evidence type="ECO:0000313" key="1">
    <source>
        <dbReference type="EMBL" id="PWR75015.1"/>
    </source>
</evidence>
<proteinExistence type="predicted"/>